<keyword evidence="3" id="KW-1185">Reference proteome</keyword>
<keyword evidence="1" id="KW-0812">Transmembrane</keyword>
<evidence type="ECO:0000256" key="1">
    <source>
        <dbReference type="SAM" id="Phobius"/>
    </source>
</evidence>
<dbReference type="RefSeq" id="WP_301574046.1">
    <property type="nucleotide sequence ID" value="NZ_JAPWIE010000009.1"/>
</dbReference>
<feature type="transmembrane region" description="Helical" evidence="1">
    <location>
        <begin position="81"/>
        <end position="101"/>
    </location>
</feature>
<feature type="transmembrane region" description="Helical" evidence="1">
    <location>
        <begin position="367"/>
        <end position="385"/>
    </location>
</feature>
<feature type="transmembrane region" description="Helical" evidence="1">
    <location>
        <begin position="226"/>
        <end position="249"/>
    </location>
</feature>
<proteinExistence type="predicted"/>
<feature type="transmembrane region" description="Helical" evidence="1">
    <location>
        <begin position="185"/>
        <end position="205"/>
    </location>
</feature>
<name>A0ABT4N274_GORRU</name>
<feature type="transmembrane region" description="Helical" evidence="1">
    <location>
        <begin position="147"/>
        <end position="173"/>
    </location>
</feature>
<evidence type="ECO:0000313" key="2">
    <source>
        <dbReference type="EMBL" id="MCZ4553369.1"/>
    </source>
</evidence>
<gene>
    <name evidence="2" type="ORF">O4213_25515</name>
</gene>
<dbReference type="Pfam" id="PF13687">
    <property type="entry name" value="DUF4153"/>
    <property type="match status" value="1"/>
</dbReference>
<accession>A0ABT4N274</accession>
<reference evidence="2" key="1">
    <citation type="submission" date="2022-12" db="EMBL/GenBank/DDBJ databases">
        <authorList>
            <person name="Krivoruchko A.V."/>
            <person name="Elkin A."/>
        </authorList>
    </citation>
    <scope>NUCLEOTIDE SEQUENCE</scope>
    <source>
        <strain evidence="2">IEGM 1388</strain>
    </source>
</reference>
<evidence type="ECO:0000313" key="3">
    <source>
        <dbReference type="Proteomes" id="UP001067235"/>
    </source>
</evidence>
<protein>
    <submittedName>
        <fullName evidence="2">DUF4173 domain-containing protein</fullName>
    </submittedName>
</protein>
<organism evidence="2 3">
    <name type="scientific">Gordonia rubripertincta</name>
    <name type="common">Rhodococcus corallinus</name>
    <dbReference type="NCBI Taxonomy" id="36822"/>
    <lineage>
        <taxon>Bacteria</taxon>
        <taxon>Bacillati</taxon>
        <taxon>Actinomycetota</taxon>
        <taxon>Actinomycetes</taxon>
        <taxon>Mycobacteriales</taxon>
        <taxon>Gordoniaceae</taxon>
        <taxon>Gordonia</taxon>
    </lineage>
</organism>
<dbReference type="EMBL" id="JAPWIE010000009">
    <property type="protein sequence ID" value="MCZ4553369.1"/>
    <property type="molecule type" value="Genomic_DNA"/>
</dbReference>
<dbReference type="InterPro" id="IPR025291">
    <property type="entry name" value="DUF4153"/>
</dbReference>
<keyword evidence="1" id="KW-1133">Transmembrane helix</keyword>
<feature type="transmembrane region" description="Helical" evidence="1">
    <location>
        <begin position="107"/>
        <end position="126"/>
    </location>
</feature>
<feature type="transmembrane region" description="Helical" evidence="1">
    <location>
        <begin position="57"/>
        <end position="74"/>
    </location>
</feature>
<feature type="transmembrane region" description="Helical" evidence="1">
    <location>
        <begin position="269"/>
        <end position="289"/>
    </location>
</feature>
<feature type="transmembrane region" description="Helical" evidence="1">
    <location>
        <begin position="301"/>
        <end position="322"/>
    </location>
</feature>
<comment type="caution">
    <text evidence="2">The sequence shown here is derived from an EMBL/GenBank/DDBJ whole genome shotgun (WGS) entry which is preliminary data.</text>
</comment>
<feature type="transmembrane region" description="Helical" evidence="1">
    <location>
        <begin position="342"/>
        <end position="360"/>
    </location>
</feature>
<dbReference type="Proteomes" id="UP001067235">
    <property type="component" value="Unassembled WGS sequence"/>
</dbReference>
<sequence>MSTAFPGAAPSRVLAVVALVALVTPMLLPSSLVGIGIVLIGITVFAALFVGSPQRPTPPQLLAAAAILALLMVAGWRSAEWLSGWCILLAALATGVLLIDGRSIRDMAFTLAAPIVLSLGTISWLYRGVATARTDKPIKNLGTIIRVGATTVVLLVVFGALFAGADATFAALLGTLAPDLGDASVGPNIVLGLVISAFTALGCYLRFAKPQVAPRPRRPLGDAWTWAVPTGTVLALYVAFLLTQARAMFGGDDYVQRTSDLTYAEYARSGFWQLFAITALTIVVVSIGWQRADRNTTGRRALARTILGGLCLCALAVVASALHRMDLYMDAFGATRLRVSVLAAELWLGAILVILIAAGIGLGARHLPRVIGVLTIAAALSFAVYNPDHRIAQANVDRFEKTGKIDLGYLSQLSPDATGALLELPADLRRCVLRAIARDVRADSGPMDANIGRAQAKEQLEGLRLASVGTFSTCAPR</sequence>
<keyword evidence="1" id="KW-0472">Membrane</keyword>
<feature type="transmembrane region" description="Helical" evidence="1">
    <location>
        <begin position="12"/>
        <end position="28"/>
    </location>
</feature>